<evidence type="ECO:0000313" key="2">
    <source>
        <dbReference type="EMBL" id="MED6164469.1"/>
    </source>
</evidence>
<sequence length="159" mass="18289">MAILNNYSATREEVASIDDGACKLHTFTGSTRGKRIGLEPRTRHAFLEPRFAPHSQLWYMEKPPDQASVGLKQPPTTPPGYLRETRYTVSRGTVQRFIFEQVRVANANLRCVNEWLHREVSSINTTYYNFRGEYSLEYNSSTSDSDSHYHLVRTGSNRE</sequence>
<dbReference type="EMBL" id="JASCZI010122571">
    <property type="protein sequence ID" value="MED6164469.1"/>
    <property type="molecule type" value="Genomic_DNA"/>
</dbReference>
<reference evidence="2 3" key="1">
    <citation type="journal article" date="2023" name="Plants (Basel)">
        <title>Bridging the Gap: Combining Genomics and Transcriptomics Approaches to Understand Stylosanthes scabra, an Orphan Legume from the Brazilian Caatinga.</title>
        <authorList>
            <person name="Ferreira-Neto J.R.C."/>
            <person name="da Silva M.D."/>
            <person name="Binneck E."/>
            <person name="de Melo N.F."/>
            <person name="da Silva R.H."/>
            <person name="de Melo A.L.T.M."/>
            <person name="Pandolfi V."/>
            <person name="Bustamante F.O."/>
            <person name="Brasileiro-Vidal A.C."/>
            <person name="Benko-Iseppon A.M."/>
        </authorList>
    </citation>
    <scope>NUCLEOTIDE SEQUENCE [LARGE SCALE GENOMIC DNA]</scope>
    <source>
        <tissue evidence="2">Leaves</tissue>
    </source>
</reference>
<dbReference type="Proteomes" id="UP001341840">
    <property type="component" value="Unassembled WGS sequence"/>
</dbReference>
<keyword evidence="3" id="KW-1185">Reference proteome</keyword>
<evidence type="ECO:0000256" key="1">
    <source>
        <dbReference type="SAM" id="MobiDB-lite"/>
    </source>
</evidence>
<organism evidence="2 3">
    <name type="scientific">Stylosanthes scabra</name>
    <dbReference type="NCBI Taxonomy" id="79078"/>
    <lineage>
        <taxon>Eukaryota</taxon>
        <taxon>Viridiplantae</taxon>
        <taxon>Streptophyta</taxon>
        <taxon>Embryophyta</taxon>
        <taxon>Tracheophyta</taxon>
        <taxon>Spermatophyta</taxon>
        <taxon>Magnoliopsida</taxon>
        <taxon>eudicotyledons</taxon>
        <taxon>Gunneridae</taxon>
        <taxon>Pentapetalae</taxon>
        <taxon>rosids</taxon>
        <taxon>fabids</taxon>
        <taxon>Fabales</taxon>
        <taxon>Fabaceae</taxon>
        <taxon>Papilionoideae</taxon>
        <taxon>50 kb inversion clade</taxon>
        <taxon>dalbergioids sensu lato</taxon>
        <taxon>Dalbergieae</taxon>
        <taxon>Pterocarpus clade</taxon>
        <taxon>Stylosanthes</taxon>
    </lineage>
</organism>
<proteinExistence type="predicted"/>
<evidence type="ECO:0000313" key="3">
    <source>
        <dbReference type="Proteomes" id="UP001341840"/>
    </source>
</evidence>
<feature type="region of interest" description="Disordered" evidence="1">
    <location>
        <begin position="140"/>
        <end position="159"/>
    </location>
</feature>
<gene>
    <name evidence="2" type="ORF">PIB30_090383</name>
</gene>
<name>A0ABU6UTP9_9FABA</name>
<comment type="caution">
    <text evidence="2">The sequence shown here is derived from an EMBL/GenBank/DDBJ whole genome shotgun (WGS) entry which is preliminary data.</text>
</comment>
<accession>A0ABU6UTP9</accession>
<protein>
    <submittedName>
        <fullName evidence="2">Uncharacterized protein</fullName>
    </submittedName>
</protein>